<dbReference type="PANTHER" id="PTHR12905:SF0">
    <property type="entry name" value="CALCINEURIN-LIKE PHOSPHOESTERASE DOMAIN-CONTAINING PROTEIN"/>
    <property type="match status" value="1"/>
</dbReference>
<dbReference type="Pfam" id="PF00149">
    <property type="entry name" value="Metallophos"/>
    <property type="match status" value="1"/>
</dbReference>
<keyword evidence="3" id="KW-1185">Reference proteome</keyword>
<gene>
    <name evidence="2" type="ORF">SAMN02745716_0079</name>
</gene>
<dbReference type="GO" id="GO:0016787">
    <property type="term" value="F:hydrolase activity"/>
    <property type="evidence" value="ECO:0007669"/>
    <property type="project" value="InterPro"/>
</dbReference>
<dbReference type="SUPFAM" id="SSF56300">
    <property type="entry name" value="Metallo-dependent phosphatases"/>
    <property type="match status" value="1"/>
</dbReference>
<dbReference type="EMBL" id="FNWJ01000001">
    <property type="protein sequence ID" value="SEH10232.1"/>
    <property type="molecule type" value="Genomic_DNA"/>
</dbReference>
<dbReference type="InterPro" id="IPR029052">
    <property type="entry name" value="Metallo-depent_PP-like"/>
</dbReference>
<feature type="domain" description="Calcineurin-like phosphoesterase" evidence="1">
    <location>
        <begin position="4"/>
        <end position="171"/>
    </location>
</feature>
<name>A0A1H6FII6_THEAL</name>
<dbReference type="InterPro" id="IPR051693">
    <property type="entry name" value="UPF0046_metallophosphoest"/>
</dbReference>
<evidence type="ECO:0000259" key="1">
    <source>
        <dbReference type="Pfam" id="PF00149"/>
    </source>
</evidence>
<dbReference type="AlphaFoldDB" id="A0A1H6FII6"/>
<organism evidence="2 3">
    <name type="scientific">Thermoleophilum album</name>
    <dbReference type="NCBI Taxonomy" id="29539"/>
    <lineage>
        <taxon>Bacteria</taxon>
        <taxon>Bacillati</taxon>
        <taxon>Actinomycetota</taxon>
        <taxon>Thermoleophilia</taxon>
        <taxon>Thermoleophilales</taxon>
        <taxon>Thermoleophilaceae</taxon>
        <taxon>Thermoleophilum</taxon>
    </lineage>
</organism>
<dbReference type="PANTHER" id="PTHR12905">
    <property type="entry name" value="METALLOPHOSPHOESTERASE"/>
    <property type="match status" value="1"/>
</dbReference>
<dbReference type="InterPro" id="IPR004843">
    <property type="entry name" value="Calcineurin-like_PHP"/>
</dbReference>
<evidence type="ECO:0000313" key="2">
    <source>
        <dbReference type="EMBL" id="SEH10232.1"/>
    </source>
</evidence>
<protein>
    <submittedName>
        <fullName evidence="2">Predicted phosphoesterase</fullName>
    </submittedName>
</protein>
<sequence>MSVRILAFSDLHCDERRARELVERSRAVDVVVGAGDFARVHRGLESTIDLLKAIDKPTVLVPGNNETDRALREACAGWPTAHVLHGEAVEIDGRTFFGLGGGIPETPWDWSHDLSEQEAEALLDAMPEGAVLVVHSPPHGHCDDGLGSRAILRAIERKRPPLCVCGHVHQCWGQESRVDGTLVANLGPEGRIFEL</sequence>
<proteinExistence type="predicted"/>
<reference evidence="3" key="1">
    <citation type="submission" date="2016-10" db="EMBL/GenBank/DDBJ databases">
        <authorList>
            <person name="Varghese N."/>
            <person name="Submissions S."/>
        </authorList>
    </citation>
    <scope>NUCLEOTIDE SEQUENCE [LARGE SCALE GENOMIC DNA]</scope>
    <source>
        <strain evidence="3">ATCC 35263</strain>
    </source>
</reference>
<dbReference type="Gene3D" id="3.60.21.10">
    <property type="match status" value="1"/>
</dbReference>
<evidence type="ECO:0000313" key="3">
    <source>
        <dbReference type="Proteomes" id="UP000222056"/>
    </source>
</evidence>
<accession>A0A1H6FII6</accession>
<dbReference type="Proteomes" id="UP000222056">
    <property type="component" value="Unassembled WGS sequence"/>
</dbReference>